<protein>
    <submittedName>
        <fullName evidence="1">Uncharacterized protein</fullName>
    </submittedName>
</protein>
<gene>
    <name evidence="1" type="ORF">LMANV2_170030</name>
</gene>
<evidence type="ECO:0000313" key="2">
    <source>
        <dbReference type="Proteomes" id="UP000234460"/>
    </source>
</evidence>
<dbReference type="Proteomes" id="UP000234460">
    <property type="component" value="Chromosome LMANV2"/>
</dbReference>
<comment type="caution">
    <text evidence="1">The sequence shown here is derived from an EMBL/GenBank/DDBJ whole genome shotgun (WGS) entry which is preliminary data.</text>
</comment>
<dbReference type="EMBL" id="OEJX01000009">
    <property type="protein sequence ID" value="SOR60413.1"/>
    <property type="molecule type" value="Genomic_DNA"/>
</dbReference>
<dbReference type="AlphaFoldDB" id="A0AAQ1SMI9"/>
<evidence type="ECO:0000313" key="1">
    <source>
        <dbReference type="EMBL" id="SOR60413.1"/>
    </source>
</evidence>
<sequence length="21" mass="2567">MSVFIRQDFLTPNLRYLEINP</sequence>
<name>A0AAQ1SMI9_LEPIR</name>
<accession>A0AAQ1SMI9</accession>
<organism evidence="1 2">
    <name type="scientific">Leptospira interrogans serovar Manilae</name>
    <dbReference type="NCBI Taxonomy" id="214675"/>
    <lineage>
        <taxon>Bacteria</taxon>
        <taxon>Pseudomonadati</taxon>
        <taxon>Spirochaetota</taxon>
        <taxon>Spirochaetia</taxon>
        <taxon>Leptospirales</taxon>
        <taxon>Leptospiraceae</taxon>
        <taxon>Leptospira</taxon>
    </lineage>
</organism>
<proteinExistence type="predicted"/>
<reference evidence="1 2" key="1">
    <citation type="submission" date="2017-11" db="EMBL/GenBank/DDBJ databases">
        <authorList>
            <person name="Lechat P."/>
        </authorList>
    </citation>
    <scope>NUCLEOTIDE SEQUENCE [LARGE SCALE GENOMIC DNA]</scope>
    <source>
        <strain evidence="1">L495</strain>
    </source>
</reference>